<proteinExistence type="predicted"/>
<reference evidence="1" key="1">
    <citation type="submission" date="2022-09" db="EMBL/GenBank/DDBJ databases">
        <title>Actin cytoskeleton and complex cell architecture in an #Asgard archaeon.</title>
        <authorList>
            <person name="Ponce Toledo R.I."/>
            <person name="Schleper C."/>
            <person name="Rodrigues Oliveira T."/>
            <person name="Wollweber F."/>
            <person name="Xu J."/>
            <person name="Rittmann S."/>
            <person name="Klingl A."/>
            <person name="Pilhofer M."/>
        </authorList>
    </citation>
    <scope>NUCLEOTIDE SEQUENCE</scope>
    <source>
        <strain evidence="1">B-35</strain>
    </source>
</reference>
<organism evidence="1 2">
    <name type="scientific">Candidatus Lokiarchaeum ossiferum</name>
    <dbReference type="NCBI Taxonomy" id="2951803"/>
    <lineage>
        <taxon>Archaea</taxon>
        <taxon>Promethearchaeati</taxon>
        <taxon>Promethearchaeota</taxon>
        <taxon>Promethearchaeia</taxon>
        <taxon>Promethearchaeales</taxon>
        <taxon>Promethearchaeaceae</taxon>
        <taxon>Candidatus Lokiarchaeum</taxon>
    </lineage>
</organism>
<evidence type="ECO:0000313" key="2">
    <source>
        <dbReference type="Proteomes" id="UP001208689"/>
    </source>
</evidence>
<name>A0ABY6HKV0_9ARCH</name>
<evidence type="ECO:0000313" key="1">
    <source>
        <dbReference type="EMBL" id="UYP44156.1"/>
    </source>
</evidence>
<gene>
    <name evidence="1" type="ORF">NEF87_000441</name>
</gene>
<protein>
    <submittedName>
        <fullName evidence="1">Uncharacterized protein</fullName>
    </submittedName>
</protein>
<dbReference type="EMBL" id="CP104013">
    <property type="protein sequence ID" value="UYP44156.1"/>
    <property type="molecule type" value="Genomic_DNA"/>
</dbReference>
<keyword evidence="2" id="KW-1185">Reference proteome</keyword>
<dbReference type="Proteomes" id="UP001208689">
    <property type="component" value="Chromosome"/>
</dbReference>
<sequence>MKDWHTQEWKSKRKALIKGAKCSQCGKAAELQVHHNYSDSKLRNMMERRVVKELIKEKMHSGEIPFLGKEYRMLTCEKCGHSQIIRSIRFKNVTCKNCSTFQALTDLNTTISREYNYNLGRTGVKMFIRNHREEIERLLNEKNAPDSFDYMNLSQDTIVLCKTCHYALENGHDLCPSCKKNYKKIKYLSCWDCLTPEEKKNIDFNQK</sequence>
<accession>A0ABY6HKV0</accession>